<evidence type="ECO:0000313" key="1">
    <source>
        <dbReference type="EMBL" id="TWI10592.1"/>
    </source>
</evidence>
<dbReference type="RefSeq" id="WP_144814407.1">
    <property type="nucleotide sequence ID" value="NZ_VLKP01000006.1"/>
</dbReference>
<protein>
    <submittedName>
        <fullName evidence="1">Uncharacterized protein</fullName>
    </submittedName>
</protein>
<gene>
    <name evidence="1" type="ORF">IP93_01682</name>
</gene>
<name>A0A562LSL3_9GAMM</name>
<dbReference type="Proteomes" id="UP000316471">
    <property type="component" value="Unassembled WGS sequence"/>
</dbReference>
<dbReference type="AlphaFoldDB" id="A0A562LSL3"/>
<organism evidence="1 2">
    <name type="scientific">Aerolutibacter ruishenii</name>
    <dbReference type="NCBI Taxonomy" id="686800"/>
    <lineage>
        <taxon>Bacteria</taxon>
        <taxon>Pseudomonadati</taxon>
        <taxon>Pseudomonadota</taxon>
        <taxon>Gammaproteobacteria</taxon>
        <taxon>Lysobacterales</taxon>
        <taxon>Lysobacteraceae</taxon>
        <taxon>Aerolutibacter</taxon>
    </lineage>
</organism>
<accession>A0A562LSL3</accession>
<proteinExistence type="predicted"/>
<comment type="caution">
    <text evidence="1">The sequence shown here is derived from an EMBL/GenBank/DDBJ whole genome shotgun (WGS) entry which is preliminary data.</text>
</comment>
<sequence>MGSEDQAKDAFVIIRYDAEGNPMAEPAELRVKQGARITWQNASGHDPLFVLDFARHVPQPGPPHRRLEAHKKDGRYRASIIATPGPAASAAAQAGSAEERFSYEVQSGDKGVDPVIIIEK</sequence>
<reference evidence="1 2" key="1">
    <citation type="journal article" date="2015" name="Stand. Genomic Sci.">
        <title>Genomic Encyclopedia of Bacterial and Archaeal Type Strains, Phase III: the genomes of soil and plant-associated and newly described type strains.</title>
        <authorList>
            <person name="Whitman W.B."/>
            <person name="Woyke T."/>
            <person name="Klenk H.P."/>
            <person name="Zhou Y."/>
            <person name="Lilburn T.G."/>
            <person name="Beck B.J."/>
            <person name="De Vos P."/>
            <person name="Vandamme P."/>
            <person name="Eisen J.A."/>
            <person name="Garrity G."/>
            <person name="Hugenholtz P."/>
            <person name="Kyrpides N.C."/>
        </authorList>
    </citation>
    <scope>NUCLEOTIDE SEQUENCE [LARGE SCALE GENOMIC DNA]</scope>
    <source>
        <strain evidence="1 2">CGMCC 1.10136</strain>
    </source>
</reference>
<evidence type="ECO:0000313" key="2">
    <source>
        <dbReference type="Proteomes" id="UP000316471"/>
    </source>
</evidence>
<dbReference type="OrthoDB" id="6026704at2"/>
<dbReference type="EMBL" id="VLKP01000006">
    <property type="protein sequence ID" value="TWI10592.1"/>
    <property type="molecule type" value="Genomic_DNA"/>
</dbReference>
<keyword evidence="2" id="KW-1185">Reference proteome</keyword>